<dbReference type="EMBL" id="JASWJB010000079">
    <property type="protein sequence ID" value="KAK2600217.1"/>
    <property type="molecule type" value="Genomic_DNA"/>
</dbReference>
<evidence type="ECO:0000313" key="2">
    <source>
        <dbReference type="Proteomes" id="UP001251528"/>
    </source>
</evidence>
<dbReference type="Proteomes" id="UP001251528">
    <property type="component" value="Unassembled WGS sequence"/>
</dbReference>
<name>A0AAJ0CQ77_9HYPO</name>
<accession>A0AAJ0CQ77</accession>
<keyword evidence="2" id="KW-1185">Reference proteome</keyword>
<protein>
    <submittedName>
        <fullName evidence="1">Uncharacterized protein</fullName>
    </submittedName>
</protein>
<sequence length="203" mass="22137">MDDLGFDYDYNYSWPVYSEKPVATATIVTVVNTLANITTVNTIMPSDWVPPPTNAQGTQIQAVTYNSAGRDYTTTIAFPTTFINWPAYYTYEAEMYDPASRTSCSPSRTVVTTSLTGPTPQFTSGEEYNFRKGSYGDPRKLRDPKGLLAAPATVVGPGGYPLPSFGSMFPDLPALSCDNYQFGPAWGGFKTSWAITTSTKYAA</sequence>
<gene>
    <name evidence="1" type="ORF">QQS21_005013</name>
</gene>
<comment type="caution">
    <text evidence="1">The sequence shown here is derived from an EMBL/GenBank/DDBJ whole genome shotgun (WGS) entry which is preliminary data.</text>
</comment>
<dbReference type="AlphaFoldDB" id="A0AAJ0CQ77"/>
<proteinExistence type="predicted"/>
<reference evidence="1" key="1">
    <citation type="submission" date="2023-06" db="EMBL/GenBank/DDBJ databases">
        <title>Conoideocrella luteorostrata (Hypocreales: Clavicipitaceae), a potential biocontrol fungus for elongate hemlock scale in United States Christmas tree production areas.</title>
        <authorList>
            <person name="Barrett H."/>
            <person name="Lovett B."/>
            <person name="Macias A.M."/>
            <person name="Stajich J.E."/>
            <person name="Kasson M.T."/>
        </authorList>
    </citation>
    <scope>NUCLEOTIDE SEQUENCE</scope>
    <source>
        <strain evidence="1">ARSEF 14590</strain>
    </source>
</reference>
<organism evidence="1 2">
    <name type="scientific">Conoideocrella luteorostrata</name>
    <dbReference type="NCBI Taxonomy" id="1105319"/>
    <lineage>
        <taxon>Eukaryota</taxon>
        <taxon>Fungi</taxon>
        <taxon>Dikarya</taxon>
        <taxon>Ascomycota</taxon>
        <taxon>Pezizomycotina</taxon>
        <taxon>Sordariomycetes</taxon>
        <taxon>Hypocreomycetidae</taxon>
        <taxon>Hypocreales</taxon>
        <taxon>Clavicipitaceae</taxon>
        <taxon>Conoideocrella</taxon>
    </lineage>
</organism>
<evidence type="ECO:0000313" key="1">
    <source>
        <dbReference type="EMBL" id="KAK2600217.1"/>
    </source>
</evidence>